<accession>A0A078KSR9</accession>
<evidence type="ECO:0000256" key="1">
    <source>
        <dbReference type="SAM" id="MobiDB-lite"/>
    </source>
</evidence>
<dbReference type="RefSeq" id="WP_043873995.1">
    <property type="nucleotide sequence ID" value="NZ_CCVW01000002.1"/>
</dbReference>
<feature type="region of interest" description="Disordered" evidence="1">
    <location>
        <begin position="327"/>
        <end position="349"/>
    </location>
</feature>
<protein>
    <submittedName>
        <fullName evidence="2">Uncharacterized protein</fullName>
    </submittedName>
</protein>
<sequence length="349" mass="38420">MKIKEILYPKQNGLTGKTKPSAIVVSSPYDDEGGAVKYESALRVVEDRGFTVLSKPGKPVKFSFDGFDSELKPVTGKTTGLTVYLESHGAPGWLFGARRTAKSEMDNTFAFVEYIRELEQKTGLKVNSIILNSCYSANEYYNQSTQEYFISPARVLSYLLPDCDIVGFVGKNATASVNAYAQVTDRKKGITYKPTAFSLEEASVRFSNGSIAEGGRKEIYCDHAYTPPFISKACSIATDSEEYYKPTFGKEIVESLRARSQYVEESYGDRQIRKIQAYLQEQAELALVQAEEVDVSLVGEEESIAQSSSLEVSVEAQQVAGFFASSGNKENIKSPVDDSVQQLGKSQAL</sequence>
<dbReference type="EMBL" id="CCSB01000002">
    <property type="protein sequence ID" value="CDZ77465.1"/>
    <property type="molecule type" value="Genomic_DNA"/>
</dbReference>
<evidence type="ECO:0000313" key="3">
    <source>
        <dbReference type="Proteomes" id="UP000044071"/>
    </source>
</evidence>
<proteinExistence type="predicted"/>
<dbReference type="eggNOG" id="ENOG503117A">
    <property type="taxonomic scope" value="Bacteria"/>
</dbReference>
<reference evidence="2 3" key="1">
    <citation type="submission" date="2014-06" db="EMBL/GenBank/DDBJ databases">
        <authorList>
            <person name="Urmite Genomes Urmite Genomes"/>
        </authorList>
    </citation>
    <scope>NUCLEOTIDE SEQUENCE [LARGE SCALE GENOMIC DNA]</scope>
</reference>
<name>A0A078KSR9_9GAMM</name>
<dbReference type="OrthoDB" id="5656042at2"/>
<organism evidence="2 3">
    <name type="scientific">Legionella massiliensis</name>
    <dbReference type="NCBI Taxonomy" id="1034943"/>
    <lineage>
        <taxon>Bacteria</taxon>
        <taxon>Pseudomonadati</taxon>
        <taxon>Pseudomonadota</taxon>
        <taxon>Gammaproteobacteria</taxon>
        <taxon>Legionellales</taxon>
        <taxon>Legionellaceae</taxon>
        <taxon>Legionella</taxon>
    </lineage>
</organism>
<evidence type="ECO:0000313" key="2">
    <source>
        <dbReference type="EMBL" id="CDZ77465.1"/>
    </source>
</evidence>
<gene>
    <name evidence="2" type="ORF">BN59_01748</name>
</gene>
<dbReference type="AlphaFoldDB" id="A0A078KSR9"/>
<feature type="compositionally biased region" description="Polar residues" evidence="1">
    <location>
        <begin position="339"/>
        <end position="349"/>
    </location>
</feature>
<dbReference type="Proteomes" id="UP000044071">
    <property type="component" value="Unassembled WGS sequence"/>
</dbReference>
<keyword evidence="3" id="KW-1185">Reference proteome</keyword>